<dbReference type="Pfam" id="PF13649">
    <property type="entry name" value="Methyltransf_25"/>
    <property type="match status" value="1"/>
</dbReference>
<dbReference type="InterPro" id="IPR050508">
    <property type="entry name" value="Methyltransf_Superfamily"/>
</dbReference>
<proteinExistence type="predicted"/>
<evidence type="ECO:0000313" key="4">
    <source>
        <dbReference type="Proteomes" id="UP000306740"/>
    </source>
</evidence>
<evidence type="ECO:0000256" key="1">
    <source>
        <dbReference type="SAM" id="MobiDB-lite"/>
    </source>
</evidence>
<protein>
    <submittedName>
        <fullName evidence="3">Class I SAM-dependent methyltransferase</fullName>
    </submittedName>
</protein>
<dbReference type="GO" id="GO:0008168">
    <property type="term" value="F:methyltransferase activity"/>
    <property type="evidence" value="ECO:0007669"/>
    <property type="project" value="UniProtKB-KW"/>
</dbReference>
<feature type="domain" description="Methyltransferase" evidence="2">
    <location>
        <begin position="47"/>
        <end position="140"/>
    </location>
</feature>
<sequence length="222" mass="23681">MSTEQTEPTDPTEFWEQRYGGSGRVWSGNPNPLLVREVADLTPGTALDLGCGEGADAVWLATQGWTVTGVDISQIALDRAAAHAADAGVADRTTWERHELGTTFPSGSYDLVSAQFLQSPVALDQDGVLRRAAEAVAPGGTLLVVMHGGWPSWAEPHEHSVPHATFPTLDEVMTVLSLPEDEWKTVTLEGVEGPSTAPDGRTGTHVNNVWRLERSGSRSSGS</sequence>
<dbReference type="EMBL" id="VDFR01000008">
    <property type="protein sequence ID" value="TNC51418.1"/>
    <property type="molecule type" value="Genomic_DNA"/>
</dbReference>
<organism evidence="3 4">
    <name type="scientific">Mumia zhuanghuii</name>
    <dbReference type="NCBI Taxonomy" id="2585211"/>
    <lineage>
        <taxon>Bacteria</taxon>
        <taxon>Bacillati</taxon>
        <taxon>Actinomycetota</taxon>
        <taxon>Actinomycetes</taxon>
        <taxon>Propionibacteriales</taxon>
        <taxon>Nocardioidaceae</taxon>
        <taxon>Mumia</taxon>
    </lineage>
</organism>
<keyword evidence="3" id="KW-0808">Transferase</keyword>
<name>A0A5C4N4C8_9ACTN</name>
<dbReference type="GO" id="GO:0032259">
    <property type="term" value="P:methylation"/>
    <property type="evidence" value="ECO:0007669"/>
    <property type="project" value="UniProtKB-KW"/>
</dbReference>
<dbReference type="InterPro" id="IPR029063">
    <property type="entry name" value="SAM-dependent_MTases_sf"/>
</dbReference>
<dbReference type="AlphaFoldDB" id="A0A5C4N4C8"/>
<dbReference type="PANTHER" id="PTHR42912">
    <property type="entry name" value="METHYLTRANSFERASE"/>
    <property type="match status" value="1"/>
</dbReference>
<dbReference type="PANTHER" id="PTHR42912:SF93">
    <property type="entry name" value="N6-ADENOSINE-METHYLTRANSFERASE TMT1A"/>
    <property type="match status" value="1"/>
</dbReference>
<evidence type="ECO:0000259" key="2">
    <source>
        <dbReference type="Pfam" id="PF13649"/>
    </source>
</evidence>
<dbReference type="CDD" id="cd02440">
    <property type="entry name" value="AdoMet_MTases"/>
    <property type="match status" value="1"/>
</dbReference>
<dbReference type="InterPro" id="IPR041698">
    <property type="entry name" value="Methyltransf_25"/>
</dbReference>
<reference evidence="3 4" key="1">
    <citation type="submission" date="2019-05" db="EMBL/GenBank/DDBJ databases">
        <title>Mumia sp. nov., isolated from the intestinal contents of plateau pika (Ochotona curzoniae) in the Qinghai-Tibet plateau of China.</title>
        <authorList>
            <person name="Tian Z."/>
        </authorList>
    </citation>
    <scope>NUCLEOTIDE SEQUENCE [LARGE SCALE GENOMIC DNA]</scope>
    <source>
        <strain evidence="4">527</strain>
    </source>
</reference>
<dbReference type="RefSeq" id="WP_139105098.1">
    <property type="nucleotide sequence ID" value="NZ_VDFR01000008.1"/>
</dbReference>
<dbReference type="Proteomes" id="UP000306740">
    <property type="component" value="Unassembled WGS sequence"/>
</dbReference>
<keyword evidence="3" id="KW-0489">Methyltransferase</keyword>
<dbReference type="Gene3D" id="3.40.50.150">
    <property type="entry name" value="Vaccinia Virus protein VP39"/>
    <property type="match status" value="1"/>
</dbReference>
<accession>A0A5C4N4C8</accession>
<evidence type="ECO:0000313" key="3">
    <source>
        <dbReference type="EMBL" id="TNC51418.1"/>
    </source>
</evidence>
<dbReference type="SUPFAM" id="SSF53335">
    <property type="entry name" value="S-adenosyl-L-methionine-dependent methyltransferases"/>
    <property type="match status" value="1"/>
</dbReference>
<comment type="caution">
    <text evidence="3">The sequence shown here is derived from an EMBL/GenBank/DDBJ whole genome shotgun (WGS) entry which is preliminary data.</text>
</comment>
<feature type="region of interest" description="Disordered" evidence="1">
    <location>
        <begin position="1"/>
        <end position="21"/>
    </location>
</feature>
<dbReference type="OrthoDB" id="9786503at2"/>
<gene>
    <name evidence="3" type="ORF">FHE65_01840</name>
</gene>